<protein>
    <recommendedName>
        <fullName evidence="3">Antitoxin</fullName>
    </recommendedName>
</protein>
<reference evidence="1 2" key="1">
    <citation type="submission" date="2020-03" db="EMBL/GenBank/DDBJ databases">
        <title>WGS of actinomycetes isolated from Thailand.</title>
        <authorList>
            <person name="Thawai C."/>
        </authorList>
    </citation>
    <scope>NUCLEOTIDE SEQUENCE [LARGE SCALE GENOMIC DNA]</scope>
    <source>
        <strain evidence="1 2">FMUSA5-5</strain>
    </source>
</reference>
<proteinExistence type="predicted"/>
<keyword evidence="2" id="KW-1185">Reference proteome</keyword>
<comment type="caution">
    <text evidence="1">The sequence shown here is derived from an EMBL/GenBank/DDBJ whole genome shotgun (WGS) entry which is preliminary data.</text>
</comment>
<gene>
    <name evidence="1" type="ORF">HCN51_31575</name>
</gene>
<evidence type="ECO:0000313" key="2">
    <source>
        <dbReference type="Proteomes" id="UP000696294"/>
    </source>
</evidence>
<dbReference type="EMBL" id="JAATEP010000026">
    <property type="protein sequence ID" value="NJP93925.1"/>
    <property type="molecule type" value="Genomic_DNA"/>
</dbReference>
<evidence type="ECO:0008006" key="3">
    <source>
        <dbReference type="Google" id="ProtNLM"/>
    </source>
</evidence>
<sequence length="72" mass="8006">MTDKQMATITDQIMKAAAKGNRARVEDLVEALLEAGREEGKNDLLIDMWDGKEITPEAVEFAIENNGCKDPR</sequence>
<evidence type="ECO:0000313" key="1">
    <source>
        <dbReference type="EMBL" id="NJP93925.1"/>
    </source>
</evidence>
<name>A0ABX1B7Z4_9ACTN</name>
<dbReference type="RefSeq" id="WP_168014414.1">
    <property type="nucleotide sequence ID" value="NZ_JAATEP010000026.1"/>
</dbReference>
<dbReference type="Proteomes" id="UP000696294">
    <property type="component" value="Unassembled WGS sequence"/>
</dbReference>
<organism evidence="1 2">
    <name type="scientific">Nonomuraea composti</name>
    <dbReference type="NCBI Taxonomy" id="2720023"/>
    <lineage>
        <taxon>Bacteria</taxon>
        <taxon>Bacillati</taxon>
        <taxon>Actinomycetota</taxon>
        <taxon>Actinomycetes</taxon>
        <taxon>Streptosporangiales</taxon>
        <taxon>Streptosporangiaceae</taxon>
        <taxon>Nonomuraea</taxon>
    </lineage>
</organism>
<accession>A0ABX1B7Z4</accession>